<proteinExistence type="predicted"/>
<protein>
    <submittedName>
        <fullName evidence="1">Uncharacterized protein</fullName>
    </submittedName>
</protein>
<keyword evidence="2" id="KW-1185">Reference proteome</keyword>
<sequence length="102" mass="11279">MSWFTLSATPMHIALGWSHVAHQSHSIQSSPMRNLQVPHNCGSATLAVLEGISAQIGGVRVILRLFDDLSMFQYSKAVLKQSKVTMHSPTSTVIIPLIEEFY</sequence>
<dbReference type="Proteomes" id="UP000324222">
    <property type="component" value="Unassembled WGS sequence"/>
</dbReference>
<comment type="caution">
    <text evidence="1">The sequence shown here is derived from an EMBL/GenBank/DDBJ whole genome shotgun (WGS) entry which is preliminary data.</text>
</comment>
<reference evidence="1 2" key="1">
    <citation type="submission" date="2019-05" db="EMBL/GenBank/DDBJ databases">
        <title>Another draft genome of Portunus trituberculatus and its Hox gene families provides insights of decapod evolution.</title>
        <authorList>
            <person name="Jeong J.-H."/>
            <person name="Song I."/>
            <person name="Kim S."/>
            <person name="Choi T."/>
            <person name="Kim D."/>
            <person name="Ryu S."/>
            <person name="Kim W."/>
        </authorList>
    </citation>
    <scope>NUCLEOTIDE SEQUENCE [LARGE SCALE GENOMIC DNA]</scope>
    <source>
        <tissue evidence="1">Muscle</tissue>
    </source>
</reference>
<gene>
    <name evidence="1" type="ORF">E2C01_071683</name>
</gene>
<accession>A0A5B7I8W9</accession>
<dbReference type="EMBL" id="VSRR010045358">
    <property type="protein sequence ID" value="MPC77234.1"/>
    <property type="molecule type" value="Genomic_DNA"/>
</dbReference>
<evidence type="ECO:0000313" key="1">
    <source>
        <dbReference type="EMBL" id="MPC77234.1"/>
    </source>
</evidence>
<dbReference type="AlphaFoldDB" id="A0A5B7I8W9"/>
<name>A0A5B7I8W9_PORTR</name>
<organism evidence="1 2">
    <name type="scientific">Portunus trituberculatus</name>
    <name type="common">Swimming crab</name>
    <name type="synonym">Neptunus trituberculatus</name>
    <dbReference type="NCBI Taxonomy" id="210409"/>
    <lineage>
        <taxon>Eukaryota</taxon>
        <taxon>Metazoa</taxon>
        <taxon>Ecdysozoa</taxon>
        <taxon>Arthropoda</taxon>
        <taxon>Crustacea</taxon>
        <taxon>Multicrustacea</taxon>
        <taxon>Malacostraca</taxon>
        <taxon>Eumalacostraca</taxon>
        <taxon>Eucarida</taxon>
        <taxon>Decapoda</taxon>
        <taxon>Pleocyemata</taxon>
        <taxon>Brachyura</taxon>
        <taxon>Eubrachyura</taxon>
        <taxon>Portunoidea</taxon>
        <taxon>Portunidae</taxon>
        <taxon>Portuninae</taxon>
        <taxon>Portunus</taxon>
    </lineage>
</organism>
<evidence type="ECO:0000313" key="2">
    <source>
        <dbReference type="Proteomes" id="UP000324222"/>
    </source>
</evidence>